<proteinExistence type="predicted"/>
<dbReference type="RefSeq" id="WP_016167542.1">
    <property type="nucleotide sequence ID" value="NZ_BBNK01000004.1"/>
</dbReference>
<feature type="domain" description="DUF2147" evidence="2">
    <location>
        <begin position="29"/>
        <end position="149"/>
    </location>
</feature>
<organism evidence="3 4">
    <name type="scientific">Acinetobacter tandoii</name>
    <dbReference type="NCBI Taxonomy" id="202954"/>
    <lineage>
        <taxon>Bacteria</taxon>
        <taxon>Pseudomonadati</taxon>
        <taxon>Pseudomonadota</taxon>
        <taxon>Gammaproteobacteria</taxon>
        <taxon>Moraxellales</taxon>
        <taxon>Moraxellaceae</taxon>
        <taxon>Acinetobacter</taxon>
    </lineage>
</organism>
<evidence type="ECO:0000313" key="4">
    <source>
        <dbReference type="Proteomes" id="UP000325788"/>
    </source>
</evidence>
<evidence type="ECO:0000313" key="3">
    <source>
        <dbReference type="EMBL" id="KAB1857845.1"/>
    </source>
</evidence>
<dbReference type="EMBL" id="VXLD01000002">
    <property type="protein sequence ID" value="KAB1857845.1"/>
    <property type="molecule type" value="Genomic_DNA"/>
</dbReference>
<dbReference type="InterPro" id="IPR019223">
    <property type="entry name" value="DUF2147"/>
</dbReference>
<reference evidence="3 4" key="1">
    <citation type="submission" date="2019-09" db="EMBL/GenBank/DDBJ databases">
        <title>Draft genome sequence of Acinetobacter tandoii W4-4-4 isolated from environmental water sample.</title>
        <authorList>
            <person name="Wee S.K."/>
            <person name="Yan B."/>
            <person name="Mustaffa S.B."/>
            <person name="Yap E.P.H."/>
        </authorList>
    </citation>
    <scope>NUCLEOTIDE SEQUENCE [LARGE SCALE GENOMIC DNA]</scope>
    <source>
        <strain evidence="3 4">W4-4-4</strain>
    </source>
</reference>
<dbReference type="Pfam" id="PF09917">
    <property type="entry name" value="DUF2147"/>
    <property type="match status" value="1"/>
</dbReference>
<gene>
    <name evidence="3" type="ORF">F4W09_03655</name>
</gene>
<feature type="chain" id="PRO_5024284380" evidence="1">
    <location>
        <begin position="21"/>
        <end position="151"/>
    </location>
</feature>
<evidence type="ECO:0000259" key="2">
    <source>
        <dbReference type="Pfam" id="PF09917"/>
    </source>
</evidence>
<dbReference type="Proteomes" id="UP000325788">
    <property type="component" value="Unassembled WGS sequence"/>
</dbReference>
<feature type="signal peptide" evidence="1">
    <location>
        <begin position="1"/>
        <end position="20"/>
    </location>
</feature>
<comment type="caution">
    <text evidence="3">The sequence shown here is derived from an EMBL/GenBank/DDBJ whole genome shotgun (WGS) entry which is preliminary data.</text>
</comment>
<sequence>MKFRILFASTLLLGSTQFLAAMPVDQLLGSWKVIDDKSGNYITEIAIRKNSKTQQYSAAITKSYALPGTAATDVCTKCTGALKNKYLFGLEILTNMQATSKNKFNNGVWVNPQNGLVYIINADLSNTGEQMKVFGKSKSDNTTTMMTWKKL</sequence>
<protein>
    <submittedName>
        <fullName evidence="3">DUF2147 domain-containing protein</fullName>
    </submittedName>
</protein>
<keyword evidence="1" id="KW-0732">Signal</keyword>
<evidence type="ECO:0000256" key="1">
    <source>
        <dbReference type="SAM" id="SignalP"/>
    </source>
</evidence>
<name>A0A5N4WTF9_9GAMM</name>
<dbReference type="Gene3D" id="2.40.128.520">
    <property type="match status" value="1"/>
</dbReference>
<accession>A0A5N4WTF9</accession>
<dbReference type="AlphaFoldDB" id="A0A5N4WTF9"/>